<proteinExistence type="predicted"/>
<reference evidence="1" key="1">
    <citation type="journal article" date="2014" name="Int. J. Syst. Evol. Microbiol.">
        <title>Complete genome sequence of Corynebacterium casei LMG S-19264T (=DSM 44701T), isolated from a smear-ripened cheese.</title>
        <authorList>
            <consortium name="US DOE Joint Genome Institute (JGI-PGF)"/>
            <person name="Walter F."/>
            <person name="Albersmeier A."/>
            <person name="Kalinowski J."/>
            <person name="Ruckert C."/>
        </authorList>
    </citation>
    <scope>NUCLEOTIDE SEQUENCE</scope>
    <source>
        <strain evidence="1">CGMCC 4.7138</strain>
    </source>
</reference>
<keyword evidence="2" id="KW-1185">Reference proteome</keyword>
<dbReference type="OrthoDB" id="2579959at2"/>
<reference evidence="1" key="2">
    <citation type="submission" date="2020-09" db="EMBL/GenBank/DDBJ databases">
        <authorList>
            <person name="Sun Q."/>
            <person name="Zhou Y."/>
        </authorList>
    </citation>
    <scope>NUCLEOTIDE SEQUENCE</scope>
    <source>
        <strain evidence="1">CGMCC 4.7138</strain>
    </source>
</reference>
<evidence type="ECO:0000313" key="1">
    <source>
        <dbReference type="EMBL" id="GGN99649.1"/>
    </source>
</evidence>
<dbReference type="Proteomes" id="UP000653480">
    <property type="component" value="Unassembled WGS sequence"/>
</dbReference>
<accession>A0A8H9LB88</accession>
<sequence>MAEADSPRTNVLYQGVNSQQGAWVGSILDGSRFVRSSFSDCEFVDTSLRSDTFAQVSFDDSRMLRCSFNNVVIEASDVSGLIINGVHIGDLLAEHKAKG</sequence>
<evidence type="ECO:0000313" key="2">
    <source>
        <dbReference type="Proteomes" id="UP000653480"/>
    </source>
</evidence>
<name>A0A8H9LB88_9ACTN</name>
<dbReference type="RefSeq" id="WP_142567788.1">
    <property type="nucleotide sequence ID" value="NZ_BMMN01000001.1"/>
</dbReference>
<dbReference type="EMBL" id="BMMN01000001">
    <property type="protein sequence ID" value="GGN99649.1"/>
    <property type="molecule type" value="Genomic_DNA"/>
</dbReference>
<gene>
    <name evidence="1" type="ORF">GCM10011574_05530</name>
</gene>
<dbReference type="SUPFAM" id="SSF141571">
    <property type="entry name" value="Pentapeptide repeat-like"/>
    <property type="match status" value="1"/>
</dbReference>
<dbReference type="AlphaFoldDB" id="A0A8H9LB88"/>
<comment type="caution">
    <text evidence="1">The sequence shown here is derived from an EMBL/GenBank/DDBJ whole genome shotgun (WGS) entry which is preliminary data.</text>
</comment>
<organism evidence="1 2">
    <name type="scientific">Microbispora bryophytorum</name>
    <dbReference type="NCBI Taxonomy" id="1460882"/>
    <lineage>
        <taxon>Bacteria</taxon>
        <taxon>Bacillati</taxon>
        <taxon>Actinomycetota</taxon>
        <taxon>Actinomycetes</taxon>
        <taxon>Streptosporangiales</taxon>
        <taxon>Streptosporangiaceae</taxon>
        <taxon>Microbispora</taxon>
    </lineage>
</organism>
<dbReference type="Gene3D" id="2.160.20.80">
    <property type="entry name" value="E3 ubiquitin-protein ligase SopA"/>
    <property type="match status" value="1"/>
</dbReference>
<protein>
    <submittedName>
        <fullName evidence="1">Uncharacterized protein</fullName>
    </submittedName>
</protein>